<dbReference type="Gene3D" id="1.20.81.30">
    <property type="entry name" value="Type II secretion system (T2SS), domain F"/>
    <property type="match status" value="2"/>
</dbReference>
<name>A0A9D2ADV7_9FIRM</name>
<dbReference type="InterPro" id="IPR003004">
    <property type="entry name" value="GspF/PilC"/>
</dbReference>
<keyword evidence="4 7" id="KW-0812">Transmembrane</keyword>
<accession>A0A9D2ADV7</accession>
<feature type="transmembrane region" description="Helical" evidence="7">
    <location>
        <begin position="159"/>
        <end position="184"/>
    </location>
</feature>
<evidence type="ECO:0000313" key="10">
    <source>
        <dbReference type="Proteomes" id="UP000824193"/>
    </source>
</evidence>
<evidence type="ECO:0000313" key="9">
    <source>
        <dbReference type="EMBL" id="HIX06143.1"/>
    </source>
</evidence>
<organism evidence="9 10">
    <name type="scientific">Candidatus Allofournierella pullicola</name>
    <dbReference type="NCBI Taxonomy" id="2838596"/>
    <lineage>
        <taxon>Bacteria</taxon>
        <taxon>Bacillati</taxon>
        <taxon>Bacillota</taxon>
        <taxon>Clostridia</taxon>
        <taxon>Eubacteriales</taxon>
        <taxon>Oscillospiraceae</taxon>
        <taxon>Allofournierella</taxon>
    </lineage>
</organism>
<dbReference type="AlphaFoldDB" id="A0A9D2ADV7"/>
<evidence type="ECO:0000256" key="2">
    <source>
        <dbReference type="ARBA" id="ARBA00005745"/>
    </source>
</evidence>
<comment type="caution">
    <text evidence="9">The sequence shown here is derived from an EMBL/GenBank/DDBJ whole genome shotgun (WGS) entry which is preliminary data.</text>
</comment>
<proteinExistence type="inferred from homology"/>
<keyword evidence="6 7" id="KW-0472">Membrane</keyword>
<keyword evidence="5 7" id="KW-1133">Transmembrane helix</keyword>
<comment type="subcellular location">
    <subcellularLocation>
        <location evidence="1">Cell membrane</location>
        <topology evidence="1">Multi-pass membrane protein</topology>
    </subcellularLocation>
</comment>
<dbReference type="PRINTS" id="PR00812">
    <property type="entry name" value="BCTERIALGSPF"/>
</dbReference>
<evidence type="ECO:0000256" key="5">
    <source>
        <dbReference type="ARBA" id="ARBA00022989"/>
    </source>
</evidence>
<reference evidence="9" key="1">
    <citation type="journal article" date="2021" name="PeerJ">
        <title>Extensive microbial diversity within the chicken gut microbiome revealed by metagenomics and culture.</title>
        <authorList>
            <person name="Gilroy R."/>
            <person name="Ravi A."/>
            <person name="Getino M."/>
            <person name="Pursley I."/>
            <person name="Horton D.L."/>
            <person name="Alikhan N.F."/>
            <person name="Baker D."/>
            <person name="Gharbi K."/>
            <person name="Hall N."/>
            <person name="Watson M."/>
            <person name="Adriaenssens E.M."/>
            <person name="Foster-Nyarko E."/>
            <person name="Jarju S."/>
            <person name="Secka A."/>
            <person name="Antonio M."/>
            <person name="Oren A."/>
            <person name="Chaudhuri R.R."/>
            <person name="La Ragione R."/>
            <person name="Hildebrand F."/>
            <person name="Pallen M.J."/>
        </authorList>
    </citation>
    <scope>NUCLEOTIDE SEQUENCE</scope>
    <source>
        <strain evidence="9">2239</strain>
    </source>
</reference>
<evidence type="ECO:0000256" key="6">
    <source>
        <dbReference type="ARBA" id="ARBA00023136"/>
    </source>
</evidence>
<protein>
    <submittedName>
        <fullName evidence="9">Type II secretion system F family protein</fullName>
    </submittedName>
</protein>
<dbReference type="Proteomes" id="UP000824193">
    <property type="component" value="Unassembled WGS sequence"/>
</dbReference>
<dbReference type="InterPro" id="IPR042094">
    <property type="entry name" value="T2SS_GspF_sf"/>
</dbReference>
<dbReference type="PANTHER" id="PTHR30012">
    <property type="entry name" value="GENERAL SECRETION PATHWAY PROTEIN"/>
    <property type="match status" value="1"/>
</dbReference>
<comment type="similarity">
    <text evidence="2">Belongs to the GSP F family.</text>
</comment>
<feature type="transmembrane region" description="Helical" evidence="7">
    <location>
        <begin position="113"/>
        <end position="139"/>
    </location>
</feature>
<reference evidence="9" key="2">
    <citation type="submission" date="2021-04" db="EMBL/GenBank/DDBJ databases">
        <authorList>
            <person name="Gilroy R."/>
        </authorList>
    </citation>
    <scope>NUCLEOTIDE SEQUENCE</scope>
    <source>
        <strain evidence="9">2239</strain>
    </source>
</reference>
<evidence type="ECO:0000256" key="7">
    <source>
        <dbReference type="SAM" id="Phobius"/>
    </source>
</evidence>
<dbReference type="EMBL" id="DXFW01000024">
    <property type="protein sequence ID" value="HIX06143.1"/>
    <property type="molecule type" value="Genomic_DNA"/>
</dbReference>
<gene>
    <name evidence="9" type="ORF">H9865_08610</name>
</gene>
<keyword evidence="3" id="KW-1003">Cell membrane</keyword>
<dbReference type="PANTHER" id="PTHR30012:SF0">
    <property type="entry name" value="TYPE II SECRETION SYSTEM PROTEIN F-RELATED"/>
    <property type="match status" value="1"/>
</dbReference>
<feature type="transmembrane region" description="Helical" evidence="7">
    <location>
        <begin position="319"/>
        <end position="343"/>
    </location>
</feature>
<evidence type="ECO:0000256" key="1">
    <source>
        <dbReference type="ARBA" id="ARBA00004651"/>
    </source>
</evidence>
<dbReference type="GO" id="GO:0005886">
    <property type="term" value="C:plasma membrane"/>
    <property type="evidence" value="ECO:0007669"/>
    <property type="project" value="UniProtKB-SubCell"/>
</dbReference>
<evidence type="ECO:0000259" key="8">
    <source>
        <dbReference type="Pfam" id="PF00482"/>
    </source>
</evidence>
<evidence type="ECO:0000256" key="4">
    <source>
        <dbReference type="ARBA" id="ARBA00022692"/>
    </source>
</evidence>
<feature type="domain" description="Type II secretion system protein GspF" evidence="8">
    <location>
        <begin position="223"/>
        <end position="338"/>
    </location>
</feature>
<dbReference type="Pfam" id="PF00482">
    <property type="entry name" value="T2SSF"/>
    <property type="match status" value="2"/>
</dbReference>
<feature type="domain" description="Type II secretion system protein GspF" evidence="8">
    <location>
        <begin position="15"/>
        <end position="136"/>
    </location>
</feature>
<sequence length="347" mass="36035">MAKRELDALAVSALCENLALLLGAGIQLDEAAGLLCEDSAAGPFREAARTMQKALLLGESLSSAVEKTGALPGYAVRMIAAGEKAGRTEPVLNSLARYYASQARLQKKLHSAVVYPAVLLGLMAAILAVLLAWVLPVFTGVYEGLVGDIATSSYGYIRLAYWVGGAALAVTLVLAVLVTAGAALSRTAAGRTRLSRVFQRLPYTAGASRRLAVARLVGALDIFIASGLDADTAMEAAEGMVDHAGLHAAISAARAQMAGGAGLGTAVHDQKLFEPLYARMLLSGERSGKTEQVLARLTSLFTQDADDELDRVVDMIEPALAAFLTVSVGVTLLSVMLPLIGILGTVG</sequence>
<evidence type="ECO:0000256" key="3">
    <source>
        <dbReference type="ARBA" id="ARBA00022475"/>
    </source>
</evidence>
<dbReference type="InterPro" id="IPR018076">
    <property type="entry name" value="T2SS_GspF_dom"/>
</dbReference>